<keyword evidence="2" id="KW-1185">Reference proteome</keyword>
<accession>A0A8R1Z1B8</accession>
<sequence length="63" mass="7059">MERDAFDLAGYFNYLFTDQIREVRCQETSEKEEAWGYGRELGVLTEGSILGNGGGGVYVALLY</sequence>
<dbReference type="AlphaFoldDB" id="A0A2A6CIJ1"/>
<evidence type="ECO:0000313" key="1">
    <source>
        <dbReference type="EnsemblMetazoa" id="PPA44729.1"/>
    </source>
</evidence>
<reference evidence="2" key="1">
    <citation type="journal article" date="2008" name="Nat. Genet.">
        <title>The Pristionchus pacificus genome provides a unique perspective on nematode lifestyle and parasitism.</title>
        <authorList>
            <person name="Dieterich C."/>
            <person name="Clifton S.W."/>
            <person name="Schuster L.N."/>
            <person name="Chinwalla A."/>
            <person name="Delehaunty K."/>
            <person name="Dinkelacker I."/>
            <person name="Fulton L."/>
            <person name="Fulton R."/>
            <person name="Godfrey J."/>
            <person name="Minx P."/>
            <person name="Mitreva M."/>
            <person name="Roeseler W."/>
            <person name="Tian H."/>
            <person name="Witte H."/>
            <person name="Yang S.P."/>
            <person name="Wilson R.K."/>
            <person name="Sommer R.J."/>
        </authorList>
    </citation>
    <scope>NUCLEOTIDE SEQUENCE [LARGE SCALE GENOMIC DNA]</scope>
    <source>
        <strain evidence="2">PS312</strain>
    </source>
</reference>
<reference evidence="1" key="2">
    <citation type="submission" date="2022-06" db="UniProtKB">
        <authorList>
            <consortium name="EnsemblMetazoa"/>
        </authorList>
    </citation>
    <scope>IDENTIFICATION</scope>
    <source>
        <strain evidence="1">PS312</strain>
    </source>
</reference>
<organism evidence="1 2">
    <name type="scientific">Pristionchus pacificus</name>
    <name type="common">Parasitic nematode worm</name>
    <dbReference type="NCBI Taxonomy" id="54126"/>
    <lineage>
        <taxon>Eukaryota</taxon>
        <taxon>Metazoa</taxon>
        <taxon>Ecdysozoa</taxon>
        <taxon>Nematoda</taxon>
        <taxon>Chromadorea</taxon>
        <taxon>Rhabditida</taxon>
        <taxon>Rhabditina</taxon>
        <taxon>Diplogasteromorpha</taxon>
        <taxon>Diplogasteroidea</taxon>
        <taxon>Neodiplogasteridae</taxon>
        <taxon>Pristionchus</taxon>
    </lineage>
</organism>
<gene>
    <name evidence="1" type="primary">WBGene00283098</name>
</gene>
<proteinExistence type="predicted"/>
<accession>A0A2A6CIJ1</accession>
<evidence type="ECO:0000313" key="2">
    <source>
        <dbReference type="Proteomes" id="UP000005239"/>
    </source>
</evidence>
<dbReference type="EnsemblMetazoa" id="PPA44729.1">
    <property type="protein sequence ID" value="PPA44729.1"/>
    <property type="gene ID" value="WBGene00283098"/>
</dbReference>
<protein>
    <submittedName>
        <fullName evidence="1">Uncharacterized protein</fullName>
    </submittedName>
</protein>
<name>A0A2A6CIJ1_PRIPA</name>
<dbReference type="Proteomes" id="UP000005239">
    <property type="component" value="Unassembled WGS sequence"/>
</dbReference>